<proteinExistence type="predicted"/>
<feature type="non-terminal residue" evidence="1">
    <location>
        <position position="30"/>
    </location>
</feature>
<reference evidence="1" key="1">
    <citation type="journal article" date="2014" name="Front. Microbiol.">
        <title>High frequency of phylogenetically diverse reductive dehalogenase-homologous genes in deep subseafloor sedimentary metagenomes.</title>
        <authorList>
            <person name="Kawai M."/>
            <person name="Futagami T."/>
            <person name="Toyoda A."/>
            <person name="Takaki Y."/>
            <person name="Nishi S."/>
            <person name="Hori S."/>
            <person name="Arai W."/>
            <person name="Tsubouchi T."/>
            <person name="Morono Y."/>
            <person name="Uchiyama I."/>
            <person name="Ito T."/>
            <person name="Fujiyama A."/>
            <person name="Inagaki F."/>
            <person name="Takami H."/>
        </authorList>
    </citation>
    <scope>NUCLEOTIDE SEQUENCE</scope>
    <source>
        <strain evidence="1">Expedition CK06-06</strain>
    </source>
</reference>
<dbReference type="AlphaFoldDB" id="X1N996"/>
<protein>
    <submittedName>
        <fullName evidence="1">Uncharacterized protein</fullName>
    </submittedName>
</protein>
<sequence>MANLIPEEIREGRWQLGGPRILFWIALILM</sequence>
<evidence type="ECO:0000313" key="1">
    <source>
        <dbReference type="EMBL" id="GAI23420.1"/>
    </source>
</evidence>
<organism evidence="1">
    <name type="scientific">marine sediment metagenome</name>
    <dbReference type="NCBI Taxonomy" id="412755"/>
    <lineage>
        <taxon>unclassified sequences</taxon>
        <taxon>metagenomes</taxon>
        <taxon>ecological metagenomes</taxon>
    </lineage>
</organism>
<accession>X1N996</accession>
<name>X1N996_9ZZZZ</name>
<comment type="caution">
    <text evidence="1">The sequence shown here is derived from an EMBL/GenBank/DDBJ whole genome shotgun (WGS) entry which is preliminary data.</text>
</comment>
<dbReference type="EMBL" id="BARV01020087">
    <property type="protein sequence ID" value="GAI23420.1"/>
    <property type="molecule type" value="Genomic_DNA"/>
</dbReference>
<gene>
    <name evidence="1" type="ORF">S06H3_33627</name>
</gene>